<feature type="domain" description="Response regulatory" evidence="8">
    <location>
        <begin position="1"/>
        <end position="129"/>
    </location>
</feature>
<keyword evidence="1" id="KW-0597">Phosphoprotein</keyword>
<keyword evidence="3" id="KW-0805">Transcription regulation</keyword>
<evidence type="ECO:0000259" key="9">
    <source>
        <dbReference type="PROSITE" id="PS51755"/>
    </source>
</evidence>
<proteinExistence type="predicted"/>
<feature type="domain" description="OmpR/PhoB-type" evidence="9">
    <location>
        <begin position="134"/>
        <end position="233"/>
    </location>
</feature>
<keyword evidence="5" id="KW-0804">Transcription</keyword>
<keyword evidence="2" id="KW-0902">Two-component regulatory system</keyword>
<dbReference type="PANTHER" id="PTHR48111">
    <property type="entry name" value="REGULATOR OF RPOS"/>
    <property type="match status" value="1"/>
</dbReference>
<dbReference type="InterPro" id="IPR016032">
    <property type="entry name" value="Sig_transdc_resp-reg_C-effctor"/>
</dbReference>
<name>A0ABR9KV81_9ACTN</name>
<keyword evidence="4 7" id="KW-0238">DNA-binding</keyword>
<dbReference type="InterPro" id="IPR039420">
    <property type="entry name" value="WalR-like"/>
</dbReference>
<evidence type="ECO:0000256" key="5">
    <source>
        <dbReference type="ARBA" id="ARBA00023163"/>
    </source>
</evidence>
<evidence type="ECO:0000256" key="6">
    <source>
        <dbReference type="PROSITE-ProRule" id="PRU00169"/>
    </source>
</evidence>
<dbReference type="Proteomes" id="UP000661607">
    <property type="component" value="Unassembled WGS sequence"/>
</dbReference>
<dbReference type="GO" id="GO:0003677">
    <property type="term" value="F:DNA binding"/>
    <property type="evidence" value="ECO:0007669"/>
    <property type="project" value="UniProtKB-KW"/>
</dbReference>
<protein>
    <submittedName>
        <fullName evidence="10">DNA-binding response OmpR family regulator</fullName>
    </submittedName>
</protein>
<evidence type="ECO:0000313" key="10">
    <source>
        <dbReference type="EMBL" id="MBE1565940.1"/>
    </source>
</evidence>
<evidence type="ECO:0000256" key="2">
    <source>
        <dbReference type="ARBA" id="ARBA00023012"/>
    </source>
</evidence>
<comment type="caution">
    <text evidence="6">Lacks conserved residue(s) required for the propagation of feature annotation.</text>
</comment>
<dbReference type="PROSITE" id="PS50110">
    <property type="entry name" value="RESPONSE_REGULATORY"/>
    <property type="match status" value="1"/>
</dbReference>
<dbReference type="PANTHER" id="PTHR48111:SF1">
    <property type="entry name" value="TWO-COMPONENT RESPONSE REGULATOR ORR33"/>
    <property type="match status" value="1"/>
</dbReference>
<evidence type="ECO:0000313" key="11">
    <source>
        <dbReference type="Proteomes" id="UP000661607"/>
    </source>
</evidence>
<dbReference type="Gene3D" id="1.10.10.10">
    <property type="entry name" value="Winged helix-like DNA-binding domain superfamily/Winged helix DNA-binding domain"/>
    <property type="match status" value="1"/>
</dbReference>
<dbReference type="PROSITE" id="PS51755">
    <property type="entry name" value="OMPR_PHOB"/>
    <property type="match status" value="1"/>
</dbReference>
<evidence type="ECO:0000256" key="4">
    <source>
        <dbReference type="ARBA" id="ARBA00023125"/>
    </source>
</evidence>
<dbReference type="InterPro" id="IPR011006">
    <property type="entry name" value="CheY-like_superfamily"/>
</dbReference>
<dbReference type="Gene3D" id="3.40.50.2300">
    <property type="match status" value="1"/>
</dbReference>
<evidence type="ECO:0000256" key="3">
    <source>
        <dbReference type="ARBA" id="ARBA00023015"/>
    </source>
</evidence>
<dbReference type="RefSeq" id="WP_318782435.1">
    <property type="nucleotide sequence ID" value="NZ_BAAASY010000010.1"/>
</dbReference>
<dbReference type="SMART" id="SM00862">
    <property type="entry name" value="Trans_reg_C"/>
    <property type="match status" value="1"/>
</dbReference>
<dbReference type="InterPro" id="IPR036388">
    <property type="entry name" value="WH-like_DNA-bd_sf"/>
</dbReference>
<evidence type="ECO:0000256" key="1">
    <source>
        <dbReference type="ARBA" id="ARBA00022553"/>
    </source>
</evidence>
<dbReference type="Pfam" id="PF00486">
    <property type="entry name" value="Trans_reg_C"/>
    <property type="match status" value="1"/>
</dbReference>
<accession>A0ABR9KV81</accession>
<organism evidence="10 11">
    <name type="scientific">Nonomuraea africana</name>
    <dbReference type="NCBI Taxonomy" id="46171"/>
    <lineage>
        <taxon>Bacteria</taxon>
        <taxon>Bacillati</taxon>
        <taxon>Actinomycetota</taxon>
        <taxon>Actinomycetes</taxon>
        <taxon>Streptosporangiales</taxon>
        <taxon>Streptosporangiaceae</taxon>
        <taxon>Nonomuraea</taxon>
    </lineage>
</organism>
<dbReference type="SUPFAM" id="SSF46894">
    <property type="entry name" value="C-terminal effector domain of the bipartite response regulators"/>
    <property type="match status" value="1"/>
</dbReference>
<dbReference type="CDD" id="cd00156">
    <property type="entry name" value="REC"/>
    <property type="match status" value="1"/>
</dbReference>
<feature type="DNA-binding region" description="OmpR/PhoB-type" evidence="7">
    <location>
        <begin position="134"/>
        <end position="233"/>
    </location>
</feature>
<evidence type="ECO:0000259" key="8">
    <source>
        <dbReference type="PROSITE" id="PS50110"/>
    </source>
</evidence>
<dbReference type="CDD" id="cd00383">
    <property type="entry name" value="trans_reg_C"/>
    <property type="match status" value="1"/>
</dbReference>
<dbReference type="Pfam" id="PF00072">
    <property type="entry name" value="Response_reg"/>
    <property type="match status" value="1"/>
</dbReference>
<dbReference type="InterPro" id="IPR001867">
    <property type="entry name" value="OmpR/PhoB-type_DNA-bd"/>
</dbReference>
<sequence length="237" mass="25657">MSHATVTPMPDPVTGDEQPPVLLVADPEADLAALADYGIVVLHSRDGLDALLQIGTTRPDVILISAHLPSVDLVALIRTLRRNRDVPIILGAGPADAEIAVQGLQAGATACVAIPYRGQELLPIIQSARGESSLTSIRVGDIELDRAAHVVRLRGRVVHVPLREFELLQFLMANNGRVVTREEIAHKVWRSTTSPPNNTIAVHVKRLRARLGDDEKNPSVIRTVRGLGYRFTAPDAD</sequence>
<comment type="caution">
    <text evidence="10">The sequence shown here is derived from an EMBL/GenBank/DDBJ whole genome shotgun (WGS) entry which is preliminary data.</text>
</comment>
<gene>
    <name evidence="10" type="ORF">H4W81_008719</name>
</gene>
<dbReference type="SUPFAM" id="SSF52172">
    <property type="entry name" value="CheY-like"/>
    <property type="match status" value="1"/>
</dbReference>
<reference evidence="10 11" key="1">
    <citation type="submission" date="2020-10" db="EMBL/GenBank/DDBJ databases">
        <title>Sequencing the genomes of 1000 actinobacteria strains.</title>
        <authorList>
            <person name="Klenk H.-P."/>
        </authorList>
    </citation>
    <scope>NUCLEOTIDE SEQUENCE [LARGE SCALE GENOMIC DNA]</scope>
    <source>
        <strain evidence="10 11">DSM 43748</strain>
    </source>
</reference>
<evidence type="ECO:0000256" key="7">
    <source>
        <dbReference type="PROSITE-ProRule" id="PRU01091"/>
    </source>
</evidence>
<dbReference type="EMBL" id="JADBEF010000001">
    <property type="protein sequence ID" value="MBE1565940.1"/>
    <property type="molecule type" value="Genomic_DNA"/>
</dbReference>
<dbReference type="InterPro" id="IPR001789">
    <property type="entry name" value="Sig_transdc_resp-reg_receiver"/>
</dbReference>
<keyword evidence="11" id="KW-1185">Reference proteome</keyword>